<gene>
    <name evidence="2" type="ORF">PEPS_13220</name>
</gene>
<dbReference type="Proteomes" id="UP001354989">
    <property type="component" value="Chromosome"/>
</dbReference>
<keyword evidence="1" id="KW-0472">Membrane</keyword>
<organism evidence="2 3">
    <name type="scientific">Persicobacter psychrovividus</name>
    <dbReference type="NCBI Taxonomy" id="387638"/>
    <lineage>
        <taxon>Bacteria</taxon>
        <taxon>Pseudomonadati</taxon>
        <taxon>Bacteroidota</taxon>
        <taxon>Cytophagia</taxon>
        <taxon>Cytophagales</taxon>
        <taxon>Persicobacteraceae</taxon>
        <taxon>Persicobacter</taxon>
    </lineage>
</organism>
<keyword evidence="1" id="KW-1133">Transmembrane helix</keyword>
<sequence>MPNGGDNAIWSAEIALAATLGYPVIFVPTVHRIYEISFKMKSNIQASENI</sequence>
<reference evidence="2 3" key="1">
    <citation type="submission" date="2021-12" db="EMBL/GenBank/DDBJ databases">
        <title>Genome sequencing of bacteria with rrn-lacking chromosome and rrn-plasmid.</title>
        <authorList>
            <person name="Anda M."/>
            <person name="Iwasaki W."/>
        </authorList>
    </citation>
    <scope>NUCLEOTIDE SEQUENCE [LARGE SCALE GENOMIC DNA]</scope>
    <source>
        <strain evidence="2 3">NBRC 101262</strain>
    </source>
</reference>
<protein>
    <recommendedName>
        <fullName evidence="4">Tryptophan synthase beta chain-like PALP domain-containing protein</fullName>
    </recommendedName>
</protein>
<keyword evidence="1" id="KW-0812">Transmembrane</keyword>
<evidence type="ECO:0008006" key="4">
    <source>
        <dbReference type="Google" id="ProtNLM"/>
    </source>
</evidence>
<evidence type="ECO:0000256" key="1">
    <source>
        <dbReference type="SAM" id="Phobius"/>
    </source>
</evidence>
<evidence type="ECO:0000313" key="3">
    <source>
        <dbReference type="Proteomes" id="UP001354989"/>
    </source>
</evidence>
<keyword evidence="3" id="KW-1185">Reference proteome</keyword>
<evidence type="ECO:0000313" key="2">
    <source>
        <dbReference type="EMBL" id="BDC99041.1"/>
    </source>
</evidence>
<name>A0ABM7VDM8_9BACT</name>
<feature type="transmembrane region" description="Helical" evidence="1">
    <location>
        <begin position="14"/>
        <end position="34"/>
    </location>
</feature>
<accession>A0ABM7VDM8</accession>
<proteinExistence type="predicted"/>
<dbReference type="EMBL" id="AP025292">
    <property type="protein sequence ID" value="BDC99041.1"/>
    <property type="molecule type" value="Genomic_DNA"/>
</dbReference>